<gene>
    <name evidence="2" type="ORF">IV417_07970</name>
</gene>
<dbReference type="CDD" id="cd07313">
    <property type="entry name" value="terB_like_2"/>
    <property type="match status" value="1"/>
</dbReference>
<reference evidence="2 3" key="1">
    <citation type="journal article" date="2021" name="Arch. Microbiol.">
        <title>Harenicola maris gen. nov., sp. nov. isolated from the Sea of Japan shallow sediments.</title>
        <authorList>
            <person name="Romanenko L.A."/>
            <person name="Kurilenko V.V."/>
            <person name="Chernysheva N.Y."/>
            <person name="Tekutyeva L.A."/>
            <person name="Velansky P.V."/>
            <person name="Svetashev V.I."/>
            <person name="Isaeva M.P."/>
        </authorList>
    </citation>
    <scope>NUCLEOTIDE SEQUENCE [LARGE SCALE GENOMIC DNA]</scope>
    <source>
        <strain evidence="2 3">KMM 3653</strain>
    </source>
</reference>
<keyword evidence="3" id="KW-1185">Reference proteome</keyword>
<sequence length="149" mass="16295">MIAEFFQRLTGHTPEAPLPELDARLALGALLVRLAKSDHLYSVEEISKIDVILANRYALNPVEAAKMRATCEKLEAQAPDTQSFTEQVQAGVSHAERLAVFDTLWQVSMADGRLRAEEDKVLRFVGTALGLSQEDAAGVAALHQPRNDA</sequence>
<evidence type="ECO:0000259" key="1">
    <source>
        <dbReference type="Pfam" id="PF05099"/>
    </source>
</evidence>
<evidence type="ECO:0000313" key="2">
    <source>
        <dbReference type="EMBL" id="MBT0957318.1"/>
    </source>
</evidence>
<evidence type="ECO:0000313" key="3">
    <source>
        <dbReference type="Proteomes" id="UP001315686"/>
    </source>
</evidence>
<comment type="caution">
    <text evidence="2">The sequence shown here is derived from an EMBL/GenBank/DDBJ whole genome shotgun (WGS) entry which is preliminary data.</text>
</comment>
<proteinExistence type="predicted"/>
<dbReference type="SUPFAM" id="SSF158682">
    <property type="entry name" value="TerB-like"/>
    <property type="match status" value="1"/>
</dbReference>
<name>A0AAP2CTG9_9RHOB</name>
<accession>A0AAP2CTG9</accession>
<dbReference type="InterPro" id="IPR007791">
    <property type="entry name" value="DjlA_N"/>
</dbReference>
<dbReference type="InterPro" id="IPR029024">
    <property type="entry name" value="TerB-like"/>
</dbReference>
<dbReference type="EMBL" id="JADQAZ010000001">
    <property type="protein sequence ID" value="MBT0957318.1"/>
    <property type="molecule type" value="Genomic_DNA"/>
</dbReference>
<dbReference type="Proteomes" id="UP001315686">
    <property type="component" value="Unassembled WGS sequence"/>
</dbReference>
<dbReference type="RefSeq" id="WP_327793492.1">
    <property type="nucleotide sequence ID" value="NZ_JADQAZ010000001.1"/>
</dbReference>
<dbReference type="AlphaFoldDB" id="A0AAP2CTG9"/>
<dbReference type="Gene3D" id="1.10.3680.10">
    <property type="entry name" value="TerB-like"/>
    <property type="match status" value="1"/>
</dbReference>
<organism evidence="2 3">
    <name type="scientific">Harenicola maris</name>
    <dbReference type="NCBI Taxonomy" id="2841044"/>
    <lineage>
        <taxon>Bacteria</taxon>
        <taxon>Pseudomonadati</taxon>
        <taxon>Pseudomonadota</taxon>
        <taxon>Alphaproteobacteria</taxon>
        <taxon>Rhodobacterales</taxon>
        <taxon>Paracoccaceae</taxon>
        <taxon>Harenicola</taxon>
    </lineage>
</organism>
<dbReference type="Pfam" id="PF05099">
    <property type="entry name" value="TerB"/>
    <property type="match status" value="1"/>
</dbReference>
<feature type="domain" description="Co-chaperone DjlA N-terminal" evidence="1">
    <location>
        <begin position="24"/>
        <end position="137"/>
    </location>
</feature>
<protein>
    <submittedName>
        <fullName evidence="2">TerB family tellurite resistance protein</fullName>
    </submittedName>
</protein>